<keyword evidence="1" id="KW-1185">Reference proteome</keyword>
<protein>
    <submittedName>
        <fullName evidence="2">Alternative protein</fullName>
    </submittedName>
</protein>
<proteinExistence type="predicted"/>
<evidence type="ECO:0000313" key="2">
    <source>
        <dbReference type="WBParaSite" id="SMUV_0000900901-mRNA-1"/>
    </source>
</evidence>
<evidence type="ECO:0000313" key="1">
    <source>
        <dbReference type="Proteomes" id="UP000046393"/>
    </source>
</evidence>
<reference evidence="2" key="1">
    <citation type="submission" date="2017-02" db="UniProtKB">
        <authorList>
            <consortium name="WormBaseParasite"/>
        </authorList>
    </citation>
    <scope>IDENTIFICATION</scope>
</reference>
<dbReference type="AlphaFoldDB" id="A0A0N5AVT2"/>
<name>A0A0N5AVT2_9BILA</name>
<dbReference type="WBParaSite" id="SMUV_0000900901-mRNA-1">
    <property type="protein sequence ID" value="SMUV_0000900901-mRNA-1"/>
    <property type="gene ID" value="SMUV_0000900901"/>
</dbReference>
<organism evidence="1 2">
    <name type="scientific">Syphacia muris</name>
    <dbReference type="NCBI Taxonomy" id="451379"/>
    <lineage>
        <taxon>Eukaryota</taxon>
        <taxon>Metazoa</taxon>
        <taxon>Ecdysozoa</taxon>
        <taxon>Nematoda</taxon>
        <taxon>Chromadorea</taxon>
        <taxon>Rhabditida</taxon>
        <taxon>Spirurina</taxon>
        <taxon>Oxyuridomorpha</taxon>
        <taxon>Oxyuroidea</taxon>
        <taxon>Oxyuridae</taxon>
        <taxon>Syphacia</taxon>
    </lineage>
</organism>
<accession>A0A0N5AVT2</accession>
<sequence length="38" mass="4457">MMMMMMMIKITITANPIKSATTMLRSKAKKKLAIFFFR</sequence>
<dbReference type="Proteomes" id="UP000046393">
    <property type="component" value="Unplaced"/>
</dbReference>